<proteinExistence type="inferred from homology"/>
<evidence type="ECO:0000256" key="8">
    <source>
        <dbReference type="ARBA" id="ARBA00049047"/>
    </source>
</evidence>
<dbReference type="CDD" id="cd04724">
    <property type="entry name" value="Tryptophan_synthase_alpha"/>
    <property type="match status" value="1"/>
</dbReference>
<evidence type="ECO:0000256" key="3">
    <source>
        <dbReference type="ARBA" id="ARBA00011270"/>
    </source>
</evidence>
<sequence length="274" mass="29871">MNAIDQTMKQLRTSKRAAFIPYLTVGDPSLTATLDLLLELQNAGADMIELGVPYSDPLADGPVIQEASMRALRNQVSVIDVIGLAKLARQAGVHIPLILFTYYNPILKAGLGQVFKLMHESSIDGVIVPDLPIEESSRVRAHCSEFSIHYIPLVAPTSRERVKMIADKASGFIYCVSSLGVTGQRQQFHQDIEAFLREVRKATSLPIVVGFGISSPEQYRTFAKLADGVVVGSAIVQQVGANLALLENPESYSRGIHHIKAFISTLIGKQTTPF</sequence>
<name>E0I5M1_9BACL</name>
<dbReference type="Gene3D" id="3.20.20.70">
    <property type="entry name" value="Aldolase class I"/>
    <property type="match status" value="1"/>
</dbReference>
<dbReference type="PANTHER" id="PTHR43406">
    <property type="entry name" value="TRYPTOPHAN SYNTHASE, ALPHA CHAIN"/>
    <property type="match status" value="1"/>
</dbReference>
<dbReference type="OrthoDB" id="9804578at2"/>
<dbReference type="SUPFAM" id="SSF51366">
    <property type="entry name" value="Ribulose-phoshate binding barrel"/>
    <property type="match status" value="1"/>
</dbReference>
<dbReference type="FunFam" id="3.20.20.70:FF:000037">
    <property type="entry name" value="Tryptophan synthase alpha chain"/>
    <property type="match status" value="1"/>
</dbReference>
<evidence type="ECO:0000313" key="11">
    <source>
        <dbReference type="EMBL" id="EFM12263.1"/>
    </source>
</evidence>
<dbReference type="AlphaFoldDB" id="E0I5M1"/>
<feature type="active site" description="Proton acceptor" evidence="9">
    <location>
        <position position="49"/>
    </location>
</feature>
<comment type="pathway">
    <text evidence="2 9">Amino-acid biosynthesis; L-tryptophan biosynthesis; L-tryptophan from chorismate: step 5/5.</text>
</comment>
<dbReference type="NCBIfam" id="TIGR00262">
    <property type="entry name" value="trpA"/>
    <property type="match status" value="1"/>
</dbReference>
<reference evidence="11 12" key="1">
    <citation type="submission" date="2010-07" db="EMBL/GenBank/DDBJ databases">
        <title>The draft genome of Paenibacillus curdlanolyticus YK9.</title>
        <authorList>
            <consortium name="US DOE Joint Genome Institute (JGI-PGF)"/>
            <person name="Lucas S."/>
            <person name="Copeland A."/>
            <person name="Lapidus A."/>
            <person name="Cheng J.-F."/>
            <person name="Bruce D."/>
            <person name="Goodwin L."/>
            <person name="Pitluck S."/>
            <person name="Land M.L."/>
            <person name="Hauser L."/>
            <person name="Chang Y.-J."/>
            <person name="Jeffries C."/>
            <person name="Anderson I.J."/>
            <person name="Johnson E."/>
            <person name="Loganathan U."/>
            <person name="Mulhopadhyay B."/>
            <person name="Kyrpides N."/>
            <person name="Woyke T.J."/>
        </authorList>
    </citation>
    <scope>NUCLEOTIDE SEQUENCE [LARGE SCALE GENOMIC DNA]</scope>
    <source>
        <strain evidence="11 12">YK9</strain>
    </source>
</reference>
<gene>
    <name evidence="9" type="primary">trpA</name>
    <name evidence="11" type="ORF">PaecuDRAFT_0943</name>
</gene>
<keyword evidence="5 9" id="KW-0822">Tryptophan biosynthesis</keyword>
<dbReference type="InterPro" id="IPR013785">
    <property type="entry name" value="Aldolase_TIM"/>
</dbReference>
<dbReference type="Pfam" id="PF00290">
    <property type="entry name" value="Trp_syntA"/>
    <property type="match status" value="1"/>
</dbReference>
<dbReference type="eggNOG" id="COG0159">
    <property type="taxonomic scope" value="Bacteria"/>
</dbReference>
<evidence type="ECO:0000313" key="12">
    <source>
        <dbReference type="Proteomes" id="UP000005387"/>
    </source>
</evidence>
<evidence type="ECO:0000256" key="6">
    <source>
        <dbReference type="ARBA" id="ARBA00023141"/>
    </source>
</evidence>
<evidence type="ECO:0000256" key="7">
    <source>
        <dbReference type="ARBA" id="ARBA00023239"/>
    </source>
</evidence>
<evidence type="ECO:0000256" key="1">
    <source>
        <dbReference type="ARBA" id="ARBA00003365"/>
    </source>
</evidence>
<accession>E0I5M1</accession>
<organism evidence="11 12">
    <name type="scientific">Paenibacillus curdlanolyticus YK9</name>
    <dbReference type="NCBI Taxonomy" id="717606"/>
    <lineage>
        <taxon>Bacteria</taxon>
        <taxon>Bacillati</taxon>
        <taxon>Bacillota</taxon>
        <taxon>Bacilli</taxon>
        <taxon>Bacillales</taxon>
        <taxon>Paenibacillaceae</taxon>
        <taxon>Paenibacillus</taxon>
    </lineage>
</organism>
<evidence type="ECO:0000256" key="10">
    <source>
        <dbReference type="RuleBase" id="RU003662"/>
    </source>
</evidence>
<dbReference type="UniPathway" id="UPA00035">
    <property type="reaction ID" value="UER00044"/>
</dbReference>
<dbReference type="RefSeq" id="WP_006036958.1">
    <property type="nucleotide sequence ID" value="NZ_AEDD01000002.1"/>
</dbReference>
<dbReference type="InterPro" id="IPR002028">
    <property type="entry name" value="Trp_synthase_suA"/>
</dbReference>
<keyword evidence="12" id="KW-1185">Reference proteome</keyword>
<dbReference type="EMBL" id="AEDD01000002">
    <property type="protein sequence ID" value="EFM12263.1"/>
    <property type="molecule type" value="Genomic_DNA"/>
</dbReference>
<dbReference type="InterPro" id="IPR018204">
    <property type="entry name" value="Trp_synthase_alpha_AS"/>
</dbReference>
<evidence type="ECO:0000256" key="5">
    <source>
        <dbReference type="ARBA" id="ARBA00022822"/>
    </source>
</evidence>
<comment type="catalytic activity">
    <reaction evidence="8 9">
        <text>(1S,2R)-1-C-(indol-3-yl)glycerol 3-phosphate + L-serine = D-glyceraldehyde 3-phosphate + L-tryptophan + H2O</text>
        <dbReference type="Rhea" id="RHEA:10532"/>
        <dbReference type="ChEBI" id="CHEBI:15377"/>
        <dbReference type="ChEBI" id="CHEBI:33384"/>
        <dbReference type="ChEBI" id="CHEBI:57912"/>
        <dbReference type="ChEBI" id="CHEBI:58866"/>
        <dbReference type="ChEBI" id="CHEBI:59776"/>
        <dbReference type="EC" id="4.2.1.20"/>
    </reaction>
</comment>
<evidence type="ECO:0000256" key="2">
    <source>
        <dbReference type="ARBA" id="ARBA00004733"/>
    </source>
</evidence>
<dbReference type="STRING" id="717606.PaecuDRAFT_0943"/>
<protein>
    <recommendedName>
        <fullName evidence="9">Tryptophan synthase alpha chain</fullName>
        <ecNumber evidence="9">4.2.1.20</ecNumber>
    </recommendedName>
</protein>
<dbReference type="GO" id="GO:0004834">
    <property type="term" value="F:tryptophan synthase activity"/>
    <property type="evidence" value="ECO:0007669"/>
    <property type="project" value="UniProtKB-UniRule"/>
</dbReference>
<evidence type="ECO:0000256" key="9">
    <source>
        <dbReference type="HAMAP-Rule" id="MF_00131"/>
    </source>
</evidence>
<dbReference type="PROSITE" id="PS00167">
    <property type="entry name" value="TRP_SYNTHASE_ALPHA"/>
    <property type="match status" value="1"/>
</dbReference>
<dbReference type="EC" id="4.2.1.20" evidence="9"/>
<keyword evidence="6 9" id="KW-0057">Aromatic amino acid biosynthesis</keyword>
<keyword evidence="7 9" id="KW-0456">Lyase</keyword>
<dbReference type="Proteomes" id="UP000005387">
    <property type="component" value="Unassembled WGS sequence"/>
</dbReference>
<evidence type="ECO:0000256" key="4">
    <source>
        <dbReference type="ARBA" id="ARBA00022605"/>
    </source>
</evidence>
<dbReference type="HAMAP" id="MF_00131">
    <property type="entry name" value="Trp_synth_alpha"/>
    <property type="match status" value="1"/>
</dbReference>
<dbReference type="PANTHER" id="PTHR43406:SF1">
    <property type="entry name" value="TRYPTOPHAN SYNTHASE ALPHA CHAIN, CHLOROPLASTIC"/>
    <property type="match status" value="1"/>
</dbReference>
<keyword evidence="4 9" id="KW-0028">Amino-acid biosynthesis</keyword>
<feature type="active site" description="Proton acceptor" evidence="9">
    <location>
        <position position="60"/>
    </location>
</feature>
<dbReference type="GO" id="GO:0005829">
    <property type="term" value="C:cytosol"/>
    <property type="evidence" value="ECO:0007669"/>
    <property type="project" value="TreeGrafter"/>
</dbReference>
<comment type="subunit">
    <text evidence="3 9">Tetramer of two alpha and two beta chains.</text>
</comment>
<dbReference type="InterPro" id="IPR011060">
    <property type="entry name" value="RibuloseP-bd_barrel"/>
</dbReference>
<comment type="function">
    <text evidence="1 9">The alpha subunit is responsible for the aldol cleavage of indoleglycerol phosphate to indole and glyceraldehyde 3-phosphate.</text>
</comment>
<comment type="similarity">
    <text evidence="9 10">Belongs to the TrpA family.</text>
</comment>